<organism evidence="1">
    <name type="scientific">Aspergillus niger</name>
    <dbReference type="NCBI Taxonomy" id="5061"/>
    <lineage>
        <taxon>Eukaryota</taxon>
        <taxon>Fungi</taxon>
        <taxon>Dikarya</taxon>
        <taxon>Ascomycota</taxon>
        <taxon>Pezizomycotina</taxon>
        <taxon>Eurotiomycetes</taxon>
        <taxon>Eurotiomycetidae</taxon>
        <taxon>Eurotiales</taxon>
        <taxon>Aspergillaceae</taxon>
        <taxon>Aspergillus</taxon>
        <taxon>Aspergillus subgen. Circumdati</taxon>
    </lineage>
</organism>
<protein>
    <submittedName>
        <fullName evidence="1">Aspergillus niger bphA benzoate-para-hydroxylase a member of the cytochrome P450 superfamily</fullName>
    </submittedName>
</protein>
<name>V9H1E9_ASPNG</name>
<reference evidence="1" key="1">
    <citation type="journal article" date="1990" name="Mol. Gen. Genet.">
        <title>Isolation and molecular characterisation of the benzoate-para-hydroxylase gene (bphA) of Aspergillus niger: a member of a new gene family of the cytochrome P450 superfamily.</title>
        <authorList>
            <person name="van Gorcom R.F."/>
            <person name="Boschloo J.G."/>
            <person name="Kuijvenhoven A."/>
            <person name="Lange J."/>
            <person name="van Vark A.J."/>
            <person name="Bos C.J."/>
            <person name="van Balken J.A."/>
            <person name="Pouwels P.H."/>
            <person name="van den Hondel C.A."/>
        </authorList>
    </citation>
    <scope>NUCLEOTIDE SEQUENCE</scope>
    <source>
        <strain evidence="1">NV DSM 2061</strain>
    </source>
</reference>
<proteinExistence type="predicted"/>
<dbReference type="EMBL" id="X52521">
    <property type="protein sequence ID" value="CAA36751.1"/>
    <property type="molecule type" value="Genomic_DNA"/>
</dbReference>
<sequence>MTDQPLSRQETLFTHGDT</sequence>
<dbReference type="AlphaFoldDB" id="V9H1E9"/>
<accession>V9H1E9</accession>
<evidence type="ECO:0000313" key="1">
    <source>
        <dbReference type="EMBL" id="CAA36751.1"/>
    </source>
</evidence>
<reference evidence="1" key="2">
    <citation type="submission" date="1990-03" db="EMBL/GenBank/DDBJ databases">
        <authorList>
            <person name="Van Gorcom R.F.M."/>
        </authorList>
    </citation>
    <scope>NUCLEOTIDE SEQUENCE</scope>
    <source>
        <strain evidence="1">NV DSM 2061</strain>
    </source>
</reference>